<dbReference type="Proteomes" id="UP001163166">
    <property type="component" value="Chromosome"/>
</dbReference>
<sequence length="482" mass="52997">MLAGIFSVWHFVHRATFRLSKGMKDSVATASVYVLNVRPERRETLLNAEPGWFGGPRASEPVPAFGHSRRAPLVVLAAFEDGHLTHVGEARKGASAGTGLVRLNMVSLEALNRPIPFEEVIGRVPAKFRSGLRRTISNGGLLSPKTMSAVVDVLSEMDPVLREKLSSMSASRRRLIAALGDREKENLALQKETLAAALEISGVGTQGILEWTPETVERTSFLDGLGAAKVREDVMLHADLASLPGFNAIREAPHIAVRTFQSETDSAVRVTVVMANRLPLEEQTGADLIYFNETYRSFVLVQYKALEKVEDEHEFRWTDEDQFSSEIARMDNLLADLDKIEPDTNPDGFRLSSNPFFLKFCSRIVFNPDDRGLFPGMYLPLGLWKSLTQSGRLKGARGGNLLTYNNVGRKLSGTEFITLVAGSWVGTTISQSASLETMIRSVLESGRTVTFAVKRSPPPIPATAAEALPELDEGEALHPRKR</sequence>
<evidence type="ECO:0000313" key="2">
    <source>
        <dbReference type="EMBL" id="UYO41844.1"/>
    </source>
</evidence>
<accession>A0AAX3E481</accession>
<gene>
    <name evidence="2" type="ORF">KQX62_11345</name>
</gene>
<organism evidence="2 3">
    <name type="scientific">Rhodopseudomonas palustris</name>
    <dbReference type="NCBI Taxonomy" id="1076"/>
    <lineage>
        <taxon>Bacteria</taxon>
        <taxon>Pseudomonadati</taxon>
        <taxon>Pseudomonadota</taxon>
        <taxon>Alphaproteobacteria</taxon>
        <taxon>Hyphomicrobiales</taxon>
        <taxon>Nitrobacteraceae</taxon>
        <taxon>Rhodopseudomonas</taxon>
    </lineage>
</organism>
<name>A0AAX3E481_RHOPL</name>
<proteinExistence type="predicted"/>
<evidence type="ECO:0000313" key="3">
    <source>
        <dbReference type="Proteomes" id="UP001163166"/>
    </source>
</evidence>
<feature type="region of interest" description="Disordered" evidence="1">
    <location>
        <begin position="455"/>
        <end position="482"/>
    </location>
</feature>
<evidence type="ECO:0000256" key="1">
    <source>
        <dbReference type="SAM" id="MobiDB-lite"/>
    </source>
</evidence>
<dbReference type="EMBL" id="CP076676">
    <property type="protein sequence ID" value="UYO41844.1"/>
    <property type="molecule type" value="Genomic_DNA"/>
</dbReference>
<dbReference type="AlphaFoldDB" id="A0AAX3E481"/>
<protein>
    <submittedName>
        <fullName evidence="2">Uncharacterized protein</fullName>
    </submittedName>
</protein>
<reference evidence="2" key="1">
    <citation type="journal article" date="2022" name="Biol. Control">
        <title>In silico genomic analysis of Rhodopseudomonas palustris strains revealed potential biocontrol agents and crop yield enhancers.</title>
        <authorList>
            <person name="Surachat K."/>
            <person name="Kantachote D."/>
            <person name="Deachamag P."/>
            <person name="Wonglapsuwan M."/>
        </authorList>
    </citation>
    <scope>NUCLEOTIDE SEQUENCE</scope>
    <source>
        <strain evidence="2">TLS06</strain>
    </source>
</reference>
<dbReference type="RefSeq" id="WP_264076484.1">
    <property type="nucleotide sequence ID" value="NZ_CP076676.1"/>
</dbReference>